<keyword evidence="2" id="KW-1185">Reference proteome</keyword>
<sequence length="331" mass="38345">MEANKATSTDDLAEKVRFLSQPEAYPDQPASVQLVETHFSYVFLTDTRVYKLKKNERYPFLDLSSLEARLANCREEDRLNRWLAPDVYLGIVPLHRTSEGALSLHPDGAVVDYLVHMVRLADERNLEYQLCHGGLQPTDITAAADWMTEFYRHTDRKGTTDVAARRRDCERTAEELMELVNDSRVPELRDQLLRWMKANDRLLAQRALVDAHGDLRPQHLYLGAHPRVIDRLEFDASLRRLDPLEELAFLTLECDRLGQRWVGEHFLERYELLCDDTSPPGLVPFYQASRALTWALLSANHLVTNPESRGHWRERTRLYLDMGMTSLRSMV</sequence>
<proteinExistence type="predicted"/>
<dbReference type="RefSeq" id="WP_386774606.1">
    <property type="nucleotide sequence ID" value="NZ_JBHRUG010000027.1"/>
</dbReference>
<evidence type="ECO:0000313" key="2">
    <source>
        <dbReference type="Proteomes" id="UP001595579"/>
    </source>
</evidence>
<gene>
    <name evidence="1" type="ORF">ACFOEV_13055</name>
</gene>
<evidence type="ECO:0008006" key="3">
    <source>
        <dbReference type="Google" id="ProtNLM"/>
    </source>
</evidence>
<dbReference type="EMBL" id="JBHRUG010000027">
    <property type="protein sequence ID" value="MFC3284533.1"/>
    <property type="molecule type" value="Genomic_DNA"/>
</dbReference>
<name>A0ABV7LQ46_9GAMM</name>
<protein>
    <recommendedName>
        <fullName evidence="3">Aminoglycoside phosphotransferase domain-containing protein</fullName>
    </recommendedName>
</protein>
<dbReference type="Proteomes" id="UP001595579">
    <property type="component" value="Unassembled WGS sequence"/>
</dbReference>
<dbReference type="SUPFAM" id="SSF56112">
    <property type="entry name" value="Protein kinase-like (PK-like)"/>
    <property type="match status" value="1"/>
</dbReference>
<accession>A0ABV7LQ46</accession>
<organism evidence="1 2">
    <name type="scientific">Litchfieldella rifensis</name>
    <dbReference type="NCBI Taxonomy" id="762643"/>
    <lineage>
        <taxon>Bacteria</taxon>
        <taxon>Pseudomonadati</taxon>
        <taxon>Pseudomonadota</taxon>
        <taxon>Gammaproteobacteria</taxon>
        <taxon>Oceanospirillales</taxon>
        <taxon>Halomonadaceae</taxon>
        <taxon>Litchfieldella</taxon>
    </lineage>
</organism>
<evidence type="ECO:0000313" key="1">
    <source>
        <dbReference type="EMBL" id="MFC3284533.1"/>
    </source>
</evidence>
<comment type="caution">
    <text evidence="1">The sequence shown here is derived from an EMBL/GenBank/DDBJ whole genome shotgun (WGS) entry which is preliminary data.</text>
</comment>
<dbReference type="Gene3D" id="3.90.1200.10">
    <property type="match status" value="1"/>
</dbReference>
<reference evidence="2" key="1">
    <citation type="journal article" date="2019" name="Int. J. Syst. Evol. Microbiol.">
        <title>The Global Catalogue of Microorganisms (GCM) 10K type strain sequencing project: providing services to taxonomists for standard genome sequencing and annotation.</title>
        <authorList>
            <consortium name="The Broad Institute Genomics Platform"/>
            <consortium name="The Broad Institute Genome Sequencing Center for Infectious Disease"/>
            <person name="Wu L."/>
            <person name="Ma J."/>
        </authorList>
    </citation>
    <scope>NUCLEOTIDE SEQUENCE [LARGE SCALE GENOMIC DNA]</scope>
    <source>
        <strain evidence="2">CECT 7698</strain>
    </source>
</reference>
<dbReference type="InterPro" id="IPR011009">
    <property type="entry name" value="Kinase-like_dom_sf"/>
</dbReference>